<dbReference type="InterPro" id="IPR023485">
    <property type="entry name" value="Ptyr_pPase"/>
</dbReference>
<dbReference type="PANTHER" id="PTHR11717:SF7">
    <property type="entry name" value="LOW MOLECULAR WEIGHT PHOSPHOTYROSINE PROTEIN PHOSPHATASE"/>
    <property type="match status" value="1"/>
</dbReference>
<evidence type="ECO:0000256" key="3">
    <source>
        <dbReference type="ARBA" id="ARBA00022801"/>
    </source>
</evidence>
<dbReference type="AlphaFoldDB" id="A0A1W1E4Z6"/>
<gene>
    <name evidence="6" type="ORF">MNB_SUP05-SYMBIONT-7-550</name>
</gene>
<dbReference type="SUPFAM" id="SSF52788">
    <property type="entry name" value="Phosphotyrosine protein phosphatases I"/>
    <property type="match status" value="1"/>
</dbReference>
<dbReference type="GO" id="GO:0004725">
    <property type="term" value="F:protein tyrosine phosphatase activity"/>
    <property type="evidence" value="ECO:0007669"/>
    <property type="project" value="UniProtKB-EC"/>
</dbReference>
<dbReference type="PANTHER" id="PTHR11717">
    <property type="entry name" value="LOW MOLECULAR WEIGHT PROTEIN TYROSINE PHOSPHATASE"/>
    <property type="match status" value="1"/>
</dbReference>
<dbReference type="EMBL" id="FPIA01000113">
    <property type="protein sequence ID" value="SFV89032.1"/>
    <property type="molecule type" value="Genomic_DNA"/>
</dbReference>
<organism evidence="6">
    <name type="scientific">hydrothermal vent metagenome</name>
    <dbReference type="NCBI Taxonomy" id="652676"/>
    <lineage>
        <taxon>unclassified sequences</taxon>
        <taxon>metagenomes</taxon>
        <taxon>ecological metagenomes</taxon>
    </lineage>
</organism>
<dbReference type="InterPro" id="IPR050438">
    <property type="entry name" value="LMW_PTPase"/>
</dbReference>
<evidence type="ECO:0000256" key="4">
    <source>
        <dbReference type="ARBA" id="ARBA00022912"/>
    </source>
</evidence>
<dbReference type="Pfam" id="PF01451">
    <property type="entry name" value="LMWPc"/>
    <property type="match status" value="1"/>
</dbReference>
<evidence type="ECO:0000256" key="2">
    <source>
        <dbReference type="ARBA" id="ARBA00013064"/>
    </source>
</evidence>
<comment type="similarity">
    <text evidence="1">Belongs to the low molecular weight phosphotyrosine protein phosphatase family.</text>
</comment>
<keyword evidence="3 6" id="KW-0378">Hydrolase</keyword>
<accession>A0A1W1E4Z6</accession>
<dbReference type="InterPro" id="IPR036196">
    <property type="entry name" value="Ptyr_pPase_sf"/>
</dbReference>
<evidence type="ECO:0000256" key="1">
    <source>
        <dbReference type="ARBA" id="ARBA00011063"/>
    </source>
</evidence>
<dbReference type="SMART" id="SM00226">
    <property type="entry name" value="LMWPc"/>
    <property type="match status" value="1"/>
</dbReference>
<feature type="domain" description="Phosphotyrosine protein phosphatase I" evidence="5">
    <location>
        <begin position="6"/>
        <end position="153"/>
    </location>
</feature>
<evidence type="ECO:0000313" key="6">
    <source>
        <dbReference type="EMBL" id="SFV89032.1"/>
    </source>
</evidence>
<protein>
    <recommendedName>
        <fullName evidence="2">protein-tyrosine-phosphatase</fullName>
        <ecNumber evidence="2">3.1.3.48</ecNumber>
    </recommendedName>
</protein>
<dbReference type="CDD" id="cd16343">
    <property type="entry name" value="LMWPTP"/>
    <property type="match status" value="1"/>
</dbReference>
<evidence type="ECO:0000259" key="5">
    <source>
        <dbReference type="SMART" id="SM00226"/>
    </source>
</evidence>
<keyword evidence="4" id="KW-0904">Protein phosphatase</keyword>
<name>A0A1W1E4Z6_9ZZZZ</name>
<sequence>MRNEKTKILFVCMGNICRSPTAEGSFYAQMQKQGVGHLFEIDSAGTHAYHIGEPPDSRSQLSANKHAVDLSSQRARQVHESDFYHYDYIFAMDASNLAELLDICPVEHQHKLSLMLDNIPNNNGKGVPDPYFEGRFDEVFEMLNRASGFLLNNTIYKK</sequence>
<dbReference type="EC" id="3.1.3.48" evidence="2"/>
<proteinExistence type="inferred from homology"/>
<reference evidence="6" key="1">
    <citation type="submission" date="2016-10" db="EMBL/GenBank/DDBJ databases">
        <authorList>
            <person name="de Groot N.N."/>
        </authorList>
    </citation>
    <scope>NUCLEOTIDE SEQUENCE</scope>
</reference>
<dbReference type="PRINTS" id="PR00719">
    <property type="entry name" value="LMWPTPASE"/>
</dbReference>
<dbReference type="Gene3D" id="3.40.50.2300">
    <property type="match status" value="1"/>
</dbReference>
<dbReference type="InterPro" id="IPR017867">
    <property type="entry name" value="Tyr_phospatase_low_mol_wt"/>
</dbReference>